<organism evidence="9 10">
    <name type="scientific">Paracoccus homiensis</name>
    <dbReference type="NCBI Taxonomy" id="364199"/>
    <lineage>
        <taxon>Bacteria</taxon>
        <taxon>Pseudomonadati</taxon>
        <taxon>Pseudomonadota</taxon>
        <taxon>Alphaproteobacteria</taxon>
        <taxon>Rhodobacterales</taxon>
        <taxon>Paracoccaceae</taxon>
        <taxon>Paracoccus</taxon>
    </lineage>
</organism>
<dbReference type="InterPro" id="IPR050086">
    <property type="entry name" value="MetN_ABC_transporter-like"/>
</dbReference>
<evidence type="ECO:0000256" key="2">
    <source>
        <dbReference type="ARBA" id="ARBA00005417"/>
    </source>
</evidence>
<protein>
    <submittedName>
        <fullName evidence="9">Polar amino acid transport system ATP-binding protein</fullName>
    </submittedName>
</protein>
<evidence type="ECO:0000313" key="10">
    <source>
        <dbReference type="Proteomes" id="UP000199180"/>
    </source>
</evidence>
<keyword evidence="7" id="KW-0472">Membrane</keyword>
<evidence type="ECO:0000256" key="7">
    <source>
        <dbReference type="ARBA" id="ARBA00023136"/>
    </source>
</evidence>
<dbReference type="PROSITE" id="PS50893">
    <property type="entry name" value="ABC_TRANSPORTER_2"/>
    <property type="match status" value="1"/>
</dbReference>
<dbReference type="CDD" id="cd03262">
    <property type="entry name" value="ABC_HisP_GlnQ"/>
    <property type="match status" value="1"/>
</dbReference>
<dbReference type="Gene3D" id="3.40.50.300">
    <property type="entry name" value="P-loop containing nucleotide triphosphate hydrolases"/>
    <property type="match status" value="1"/>
</dbReference>
<keyword evidence="10" id="KW-1185">Reference proteome</keyword>
<dbReference type="AlphaFoldDB" id="A0A1I0JA15"/>
<dbReference type="PANTHER" id="PTHR43166">
    <property type="entry name" value="AMINO ACID IMPORT ATP-BINDING PROTEIN"/>
    <property type="match status" value="1"/>
</dbReference>
<keyword evidence="5" id="KW-0547">Nucleotide-binding</keyword>
<dbReference type="RefSeq" id="WP_425438989.1">
    <property type="nucleotide sequence ID" value="NZ_FOHO01000023.1"/>
</dbReference>
<dbReference type="InterPro" id="IPR017871">
    <property type="entry name" value="ABC_transporter-like_CS"/>
</dbReference>
<dbReference type="EMBL" id="FOHO01000023">
    <property type="protein sequence ID" value="SEU06720.1"/>
    <property type="molecule type" value="Genomic_DNA"/>
</dbReference>
<evidence type="ECO:0000256" key="4">
    <source>
        <dbReference type="ARBA" id="ARBA00022475"/>
    </source>
</evidence>
<evidence type="ECO:0000313" key="9">
    <source>
        <dbReference type="EMBL" id="SEU06720.1"/>
    </source>
</evidence>
<dbReference type="InterPro" id="IPR027417">
    <property type="entry name" value="P-loop_NTPase"/>
</dbReference>
<dbReference type="PIRSF" id="PIRSF039085">
    <property type="entry name" value="ABC_ATPase_HisP"/>
    <property type="match status" value="1"/>
</dbReference>
<dbReference type="PROSITE" id="PS00211">
    <property type="entry name" value="ABC_TRANSPORTER_1"/>
    <property type="match status" value="1"/>
</dbReference>
<dbReference type="GO" id="GO:0005886">
    <property type="term" value="C:plasma membrane"/>
    <property type="evidence" value="ECO:0007669"/>
    <property type="project" value="UniProtKB-SubCell"/>
</dbReference>
<evidence type="ECO:0000256" key="1">
    <source>
        <dbReference type="ARBA" id="ARBA00004202"/>
    </source>
</evidence>
<reference evidence="9 10" key="1">
    <citation type="submission" date="2016-10" db="EMBL/GenBank/DDBJ databases">
        <authorList>
            <person name="de Groot N.N."/>
        </authorList>
    </citation>
    <scope>NUCLEOTIDE SEQUENCE [LARGE SCALE GENOMIC DNA]</scope>
    <source>
        <strain evidence="9 10">DSM 17862</strain>
    </source>
</reference>
<keyword evidence="3" id="KW-0813">Transport</keyword>
<accession>A0A1I0JA15</accession>
<dbReference type="STRING" id="364199.SAMN04489858_12318"/>
<dbReference type="Pfam" id="PF00005">
    <property type="entry name" value="ABC_tran"/>
    <property type="match status" value="1"/>
</dbReference>
<dbReference type="GO" id="GO:0015424">
    <property type="term" value="F:ABC-type amino acid transporter activity"/>
    <property type="evidence" value="ECO:0007669"/>
    <property type="project" value="InterPro"/>
</dbReference>
<evidence type="ECO:0000256" key="3">
    <source>
        <dbReference type="ARBA" id="ARBA00022448"/>
    </source>
</evidence>
<gene>
    <name evidence="9" type="ORF">SAMN04489858_12318</name>
</gene>
<dbReference type="InterPro" id="IPR003593">
    <property type="entry name" value="AAA+_ATPase"/>
</dbReference>
<sequence length="274" mass="30106">MQHLLTGQDPAFHARLDPENRMPAVSVAGLEKNFGRLKVLKGVDFSATPGSVSSIIGASGSGKSTLLRCMNLLERPDRGLLRIAGEEISFDPTARGGRPRLIESQVARLRRKVAMVFQQFALWPHLTVLGNVIEAPIHVHGVPRHEARDRAMAYLERVGMAEKHGEYPNFLSGGQQQRVGIARALASEPQVLLFDEPTSALDPELVGEVLNVIRDLAEEGRTMILVTHEMSFAREVSSQVAFLHKGQVEEIGSPKDVFEAPGSDRCRQFLSSVM</sequence>
<comment type="similarity">
    <text evidence="2">Belongs to the ABC transporter superfamily.</text>
</comment>
<dbReference type="GO" id="GO:0016887">
    <property type="term" value="F:ATP hydrolysis activity"/>
    <property type="evidence" value="ECO:0007669"/>
    <property type="project" value="InterPro"/>
</dbReference>
<dbReference type="PANTHER" id="PTHR43166:SF35">
    <property type="entry name" value="L-CYSTINE IMPORT ATP-BINDING PROTEIN TCYN"/>
    <property type="match status" value="1"/>
</dbReference>
<dbReference type="GO" id="GO:0005524">
    <property type="term" value="F:ATP binding"/>
    <property type="evidence" value="ECO:0007669"/>
    <property type="project" value="UniProtKB-KW"/>
</dbReference>
<dbReference type="InterPro" id="IPR030679">
    <property type="entry name" value="ABC_ATPase_HisP-typ"/>
</dbReference>
<feature type="domain" description="ABC transporter" evidence="8">
    <location>
        <begin position="25"/>
        <end position="270"/>
    </location>
</feature>
<evidence type="ECO:0000259" key="8">
    <source>
        <dbReference type="PROSITE" id="PS50893"/>
    </source>
</evidence>
<dbReference type="SMART" id="SM00382">
    <property type="entry name" value="AAA"/>
    <property type="match status" value="1"/>
</dbReference>
<dbReference type="SUPFAM" id="SSF52540">
    <property type="entry name" value="P-loop containing nucleoside triphosphate hydrolases"/>
    <property type="match status" value="1"/>
</dbReference>
<dbReference type="FunFam" id="3.40.50.300:FF:000020">
    <property type="entry name" value="Amino acid ABC transporter ATP-binding component"/>
    <property type="match status" value="1"/>
</dbReference>
<comment type="subcellular location">
    <subcellularLocation>
        <location evidence="1">Cell membrane</location>
        <topology evidence="1">Peripheral membrane protein</topology>
    </subcellularLocation>
</comment>
<proteinExistence type="inferred from homology"/>
<keyword evidence="6 9" id="KW-0067">ATP-binding</keyword>
<keyword evidence="4" id="KW-1003">Cell membrane</keyword>
<name>A0A1I0JA15_9RHOB</name>
<evidence type="ECO:0000256" key="6">
    <source>
        <dbReference type="ARBA" id="ARBA00022840"/>
    </source>
</evidence>
<evidence type="ECO:0000256" key="5">
    <source>
        <dbReference type="ARBA" id="ARBA00022741"/>
    </source>
</evidence>
<dbReference type="InterPro" id="IPR003439">
    <property type="entry name" value="ABC_transporter-like_ATP-bd"/>
</dbReference>
<dbReference type="Proteomes" id="UP000199180">
    <property type="component" value="Unassembled WGS sequence"/>
</dbReference>